<name>A0A804P9B3_MAIZE</name>
<dbReference type="Gramene" id="Zm00001eb217810_T001">
    <property type="protein sequence ID" value="Zm00001eb217810_P001"/>
    <property type="gene ID" value="Zm00001eb217810"/>
</dbReference>
<reference evidence="2" key="2">
    <citation type="submission" date="2019-07" db="EMBL/GenBank/DDBJ databases">
        <authorList>
            <person name="Seetharam A."/>
            <person name="Woodhouse M."/>
            <person name="Cannon E."/>
        </authorList>
    </citation>
    <scope>NUCLEOTIDE SEQUENCE [LARGE SCALE GENOMIC DNA]</scope>
    <source>
        <strain evidence="2">cv. B73</strain>
    </source>
</reference>
<dbReference type="EnsemblPlants" id="Zm00001eb217810_T001">
    <property type="protein sequence ID" value="Zm00001eb217810_P001"/>
    <property type="gene ID" value="Zm00001eb217810"/>
</dbReference>
<dbReference type="Proteomes" id="UP000007305">
    <property type="component" value="Chromosome 5"/>
</dbReference>
<reference evidence="3" key="1">
    <citation type="journal article" date="2009" name="Science">
        <title>The B73 maize genome: complexity, diversity, and dynamics.</title>
        <authorList>
            <person name="Schnable P.S."/>
            <person name="Ware D."/>
            <person name="Fulton R.S."/>
            <person name="Stein J.C."/>
            <person name="Wei F."/>
            <person name="Pasternak S."/>
            <person name="Liang C."/>
            <person name="Zhang J."/>
            <person name="Fulton L."/>
            <person name="Graves T.A."/>
            <person name="Minx P."/>
            <person name="Reily A.D."/>
            <person name="Courtney L."/>
            <person name="Kruchowski S.S."/>
            <person name="Tomlinson C."/>
            <person name="Strong C."/>
            <person name="Delehaunty K."/>
            <person name="Fronick C."/>
            <person name="Courtney B."/>
            <person name="Rock S.M."/>
            <person name="Belter E."/>
            <person name="Du F."/>
            <person name="Kim K."/>
            <person name="Abbott R.M."/>
            <person name="Cotton M."/>
            <person name="Levy A."/>
            <person name="Marchetto P."/>
            <person name="Ochoa K."/>
            <person name="Jackson S.M."/>
            <person name="Gillam B."/>
            <person name="Chen W."/>
            <person name="Yan L."/>
            <person name="Higginbotham J."/>
            <person name="Cardenas M."/>
            <person name="Waligorski J."/>
            <person name="Applebaum E."/>
            <person name="Phelps L."/>
            <person name="Falcone J."/>
            <person name="Kanchi K."/>
            <person name="Thane T."/>
            <person name="Scimone A."/>
            <person name="Thane N."/>
            <person name="Henke J."/>
            <person name="Wang T."/>
            <person name="Ruppert J."/>
            <person name="Shah N."/>
            <person name="Rotter K."/>
            <person name="Hodges J."/>
            <person name="Ingenthron E."/>
            <person name="Cordes M."/>
            <person name="Kohlberg S."/>
            <person name="Sgro J."/>
            <person name="Delgado B."/>
            <person name="Mead K."/>
            <person name="Chinwalla A."/>
            <person name="Leonard S."/>
            <person name="Crouse K."/>
            <person name="Collura K."/>
            <person name="Kudrna D."/>
            <person name="Currie J."/>
            <person name="He R."/>
            <person name="Angelova A."/>
            <person name="Rajasekar S."/>
            <person name="Mueller T."/>
            <person name="Lomeli R."/>
            <person name="Scara G."/>
            <person name="Ko A."/>
            <person name="Delaney K."/>
            <person name="Wissotski M."/>
            <person name="Lopez G."/>
            <person name="Campos D."/>
            <person name="Braidotti M."/>
            <person name="Ashley E."/>
            <person name="Golser W."/>
            <person name="Kim H."/>
            <person name="Lee S."/>
            <person name="Lin J."/>
            <person name="Dujmic Z."/>
            <person name="Kim W."/>
            <person name="Talag J."/>
            <person name="Zuccolo A."/>
            <person name="Fan C."/>
            <person name="Sebastian A."/>
            <person name="Kramer M."/>
            <person name="Spiegel L."/>
            <person name="Nascimento L."/>
            <person name="Zutavern T."/>
            <person name="Miller B."/>
            <person name="Ambroise C."/>
            <person name="Muller S."/>
            <person name="Spooner W."/>
            <person name="Narechania A."/>
            <person name="Ren L."/>
            <person name="Wei S."/>
            <person name="Kumari S."/>
            <person name="Faga B."/>
            <person name="Levy M.J."/>
            <person name="McMahan L."/>
            <person name="Van Buren P."/>
            <person name="Vaughn M.W."/>
            <person name="Ying K."/>
            <person name="Yeh C.-T."/>
            <person name="Emrich S.J."/>
            <person name="Jia Y."/>
            <person name="Kalyanaraman A."/>
            <person name="Hsia A.-P."/>
            <person name="Barbazuk W.B."/>
            <person name="Baucom R.S."/>
            <person name="Brutnell T.P."/>
            <person name="Carpita N.C."/>
            <person name="Chaparro C."/>
            <person name="Chia J.-M."/>
            <person name="Deragon J.-M."/>
            <person name="Estill J.C."/>
            <person name="Fu Y."/>
            <person name="Jeddeloh J.A."/>
            <person name="Han Y."/>
            <person name="Lee H."/>
            <person name="Li P."/>
            <person name="Lisch D.R."/>
            <person name="Liu S."/>
            <person name="Liu Z."/>
            <person name="Nagel D.H."/>
            <person name="McCann M.C."/>
            <person name="SanMiguel P."/>
            <person name="Myers A.M."/>
            <person name="Nettleton D."/>
            <person name="Nguyen J."/>
            <person name="Penning B.W."/>
            <person name="Ponnala L."/>
            <person name="Schneider K.L."/>
            <person name="Schwartz D.C."/>
            <person name="Sharma A."/>
            <person name="Soderlund C."/>
            <person name="Springer N.M."/>
            <person name="Sun Q."/>
            <person name="Wang H."/>
            <person name="Waterman M."/>
            <person name="Westerman R."/>
            <person name="Wolfgruber T.K."/>
            <person name="Yang L."/>
            <person name="Yu Y."/>
            <person name="Zhang L."/>
            <person name="Zhou S."/>
            <person name="Zhu Q."/>
            <person name="Bennetzen J.L."/>
            <person name="Dawe R.K."/>
            <person name="Jiang J."/>
            <person name="Jiang N."/>
            <person name="Presting G.G."/>
            <person name="Wessler S.R."/>
            <person name="Aluru S."/>
            <person name="Martienssen R.A."/>
            <person name="Clifton S.W."/>
            <person name="McCombie W.R."/>
            <person name="Wing R.A."/>
            <person name="Wilson R.K."/>
        </authorList>
    </citation>
    <scope>NUCLEOTIDE SEQUENCE [LARGE SCALE GENOMIC DNA]</scope>
    <source>
        <strain evidence="3">cv. B73</strain>
    </source>
</reference>
<protein>
    <submittedName>
        <fullName evidence="2">Uncharacterized protein</fullName>
    </submittedName>
</protein>
<reference evidence="2" key="3">
    <citation type="submission" date="2021-05" db="UniProtKB">
        <authorList>
            <consortium name="EnsemblPlants"/>
        </authorList>
    </citation>
    <scope>IDENTIFICATION</scope>
    <source>
        <strain evidence="2">cv. B73</strain>
    </source>
</reference>
<evidence type="ECO:0000313" key="2">
    <source>
        <dbReference type="EnsemblPlants" id="Zm00001eb217810_P001"/>
    </source>
</evidence>
<sequence>MGGRSEEKGSGTARSRAGPCPGGDGEEVLGVGRKFVRERACLPAFFLVSALIFQRRDVRRWKTPSRSVWVWLVLATSEKFAIMEVLRCGFDDLKA</sequence>
<keyword evidence="3" id="KW-1185">Reference proteome</keyword>
<proteinExistence type="predicted"/>
<dbReference type="InParanoid" id="A0A804P9B3"/>
<evidence type="ECO:0000313" key="3">
    <source>
        <dbReference type="Proteomes" id="UP000007305"/>
    </source>
</evidence>
<organism evidence="2 3">
    <name type="scientific">Zea mays</name>
    <name type="common">Maize</name>
    <dbReference type="NCBI Taxonomy" id="4577"/>
    <lineage>
        <taxon>Eukaryota</taxon>
        <taxon>Viridiplantae</taxon>
        <taxon>Streptophyta</taxon>
        <taxon>Embryophyta</taxon>
        <taxon>Tracheophyta</taxon>
        <taxon>Spermatophyta</taxon>
        <taxon>Magnoliopsida</taxon>
        <taxon>Liliopsida</taxon>
        <taxon>Poales</taxon>
        <taxon>Poaceae</taxon>
        <taxon>PACMAD clade</taxon>
        <taxon>Panicoideae</taxon>
        <taxon>Andropogonodae</taxon>
        <taxon>Andropogoneae</taxon>
        <taxon>Tripsacinae</taxon>
        <taxon>Zea</taxon>
    </lineage>
</organism>
<dbReference type="AlphaFoldDB" id="A0A804P9B3"/>
<feature type="region of interest" description="Disordered" evidence="1">
    <location>
        <begin position="1"/>
        <end position="25"/>
    </location>
</feature>
<accession>A0A804P9B3</accession>
<evidence type="ECO:0000256" key="1">
    <source>
        <dbReference type="SAM" id="MobiDB-lite"/>
    </source>
</evidence>